<dbReference type="AlphaFoldDB" id="A0AAD6VHL9"/>
<name>A0AAD6VHL9_9AGAR</name>
<dbReference type="EMBL" id="JARJCW010000025">
    <property type="protein sequence ID" value="KAJ7211686.1"/>
    <property type="molecule type" value="Genomic_DNA"/>
</dbReference>
<evidence type="ECO:0000313" key="3">
    <source>
        <dbReference type="Proteomes" id="UP001219525"/>
    </source>
</evidence>
<dbReference type="Proteomes" id="UP001219525">
    <property type="component" value="Unassembled WGS sequence"/>
</dbReference>
<gene>
    <name evidence="2" type="ORF">GGX14DRAFT_623322</name>
</gene>
<reference evidence="2" key="1">
    <citation type="submission" date="2023-03" db="EMBL/GenBank/DDBJ databases">
        <title>Massive genome expansion in bonnet fungi (Mycena s.s.) driven by repeated elements and novel gene families across ecological guilds.</title>
        <authorList>
            <consortium name="Lawrence Berkeley National Laboratory"/>
            <person name="Harder C.B."/>
            <person name="Miyauchi S."/>
            <person name="Viragh M."/>
            <person name="Kuo A."/>
            <person name="Thoen E."/>
            <person name="Andreopoulos B."/>
            <person name="Lu D."/>
            <person name="Skrede I."/>
            <person name="Drula E."/>
            <person name="Henrissat B."/>
            <person name="Morin E."/>
            <person name="Kohler A."/>
            <person name="Barry K."/>
            <person name="LaButti K."/>
            <person name="Morin E."/>
            <person name="Salamov A."/>
            <person name="Lipzen A."/>
            <person name="Mereny Z."/>
            <person name="Hegedus B."/>
            <person name="Baldrian P."/>
            <person name="Stursova M."/>
            <person name="Weitz H."/>
            <person name="Taylor A."/>
            <person name="Grigoriev I.V."/>
            <person name="Nagy L.G."/>
            <person name="Martin F."/>
            <person name="Kauserud H."/>
        </authorList>
    </citation>
    <scope>NUCLEOTIDE SEQUENCE</scope>
    <source>
        <strain evidence="2">9144</strain>
    </source>
</reference>
<organism evidence="2 3">
    <name type="scientific">Mycena pura</name>
    <dbReference type="NCBI Taxonomy" id="153505"/>
    <lineage>
        <taxon>Eukaryota</taxon>
        <taxon>Fungi</taxon>
        <taxon>Dikarya</taxon>
        <taxon>Basidiomycota</taxon>
        <taxon>Agaricomycotina</taxon>
        <taxon>Agaricomycetes</taxon>
        <taxon>Agaricomycetidae</taxon>
        <taxon>Agaricales</taxon>
        <taxon>Marasmiineae</taxon>
        <taxon>Mycenaceae</taxon>
        <taxon>Mycena</taxon>
    </lineage>
</organism>
<evidence type="ECO:0000256" key="1">
    <source>
        <dbReference type="SAM" id="MobiDB-lite"/>
    </source>
</evidence>
<feature type="compositionally biased region" description="Basic and acidic residues" evidence="1">
    <location>
        <begin position="345"/>
        <end position="377"/>
    </location>
</feature>
<keyword evidence="3" id="KW-1185">Reference proteome</keyword>
<proteinExistence type="predicted"/>
<feature type="region of interest" description="Disordered" evidence="1">
    <location>
        <begin position="345"/>
        <end position="401"/>
    </location>
</feature>
<evidence type="ECO:0000313" key="2">
    <source>
        <dbReference type="EMBL" id="KAJ7211686.1"/>
    </source>
</evidence>
<accession>A0AAD6VHL9</accession>
<comment type="caution">
    <text evidence="2">The sequence shown here is derived from an EMBL/GenBank/DDBJ whole genome shotgun (WGS) entry which is preliminary data.</text>
</comment>
<protein>
    <submittedName>
        <fullName evidence="2">Uncharacterized protein</fullName>
    </submittedName>
</protein>
<feature type="compositionally biased region" description="Low complexity" evidence="1">
    <location>
        <begin position="300"/>
        <end position="311"/>
    </location>
</feature>
<sequence length="401" mass="44076">MDNTAQHEVRDTPHPVLQDLVGVYRPITVDNRSTPILCNSNRPALGPLARKGSSSYIRSRRQAALDLGSRVFHKPWLKTAVPATRRMFRVVFSDELQLLESLLTEIECAPSRDHSQFGYRVQKHVLEAVFNSLKLTLHRAAHNLRITATCSPMIPTWGNDQRTDEFHSLDDLELLGICFRAEVEHFLVQLDTVHLQARGTAPTRTESFSACTIPATNNAPSATLRSAHLNRHPASASLSPCGVMPAAVSSRSRLNAWSRHSPQTASVYQPGPYNTMPSRLAEILAPTHITRTAYTTAAYSCSDSDSSSDSPTHSDDETPLSRDFVNYSDSDLGSLAEVHSDLASHDDSQLDLASHDDSESDLAYHDDSESDLAYHDDSDIDSDANSDVNSEVSSGHDSDSD</sequence>
<feature type="region of interest" description="Disordered" evidence="1">
    <location>
        <begin position="300"/>
        <end position="326"/>
    </location>
</feature>